<keyword evidence="3" id="KW-1185">Reference proteome</keyword>
<sequence length="489" mass="54775">MPMLSLPFRILIAGLFATLCFTAAIVIVFQARPQYEIASSILIICFFCTTFVLMLRALEPLQALPSIFCMFYFSFFYLLPGLVQVSSNTFQMADVLYSDPVATRAALVTAGFLLCFFVGQQLVGRHRYDDAVAMIRKSEESSRIVPITLFCLTAIVLGLLCIKRFGLSVLLSTRGEFKSNILDTLGMSQIQIGLLLSLPRCMVLVGLLLAIYAVRRWRHERPAINALIGVPLVATLTPIFLVVNYLPALARNWQFGILLSFLIVFLKNWRPWIRVGLVVGMLLAMFSLFQWLNVLRHYDSSSSGLEENIEDPITYLKQMDFDGFQTTMNTVKHTDMYGYTYGNQLLSSMLFFVPRSIWKGKGEGTGIMVGRDLGYSMTNLSTPLPAEFYIDFSYAGAWLGGLFVGYLYRRMDYVCAAGVDYGKMNLYLIMVAIATSYTIYGMRGTLLALVNAFGPMAILVFLVLKSPVLARYLFGDKSGGSERPPLQAR</sequence>
<keyword evidence="1" id="KW-0472">Membrane</keyword>
<dbReference type="RefSeq" id="WP_190262959.1">
    <property type="nucleotide sequence ID" value="NZ_CP053923.1"/>
</dbReference>
<evidence type="ECO:0000313" key="3">
    <source>
        <dbReference type="Proteomes" id="UP000516369"/>
    </source>
</evidence>
<evidence type="ECO:0000313" key="2">
    <source>
        <dbReference type="EMBL" id="QNT69457.1"/>
    </source>
</evidence>
<evidence type="ECO:0000256" key="1">
    <source>
        <dbReference type="SAM" id="Phobius"/>
    </source>
</evidence>
<dbReference type="KEGG" id="dvn:HQ394_09120"/>
<feature type="transmembrane region" description="Helical" evidence="1">
    <location>
        <begin position="105"/>
        <end position="123"/>
    </location>
</feature>
<feature type="transmembrane region" description="Helical" evidence="1">
    <location>
        <begin position="12"/>
        <end position="31"/>
    </location>
</feature>
<name>A0A7H1N171_9PROT</name>
<gene>
    <name evidence="2" type="primary">wzy</name>
    <name evidence="2" type="ORF">HQ394_09120</name>
</gene>
<feature type="transmembrane region" description="Helical" evidence="1">
    <location>
        <begin position="37"/>
        <end position="55"/>
    </location>
</feature>
<feature type="transmembrane region" description="Helical" evidence="1">
    <location>
        <begin position="252"/>
        <end position="268"/>
    </location>
</feature>
<accession>A0A7H1N171</accession>
<feature type="transmembrane region" description="Helical" evidence="1">
    <location>
        <begin position="190"/>
        <end position="214"/>
    </location>
</feature>
<feature type="transmembrane region" description="Helical" evidence="1">
    <location>
        <begin position="67"/>
        <end position="85"/>
    </location>
</feature>
<feature type="transmembrane region" description="Helical" evidence="1">
    <location>
        <begin position="226"/>
        <end position="246"/>
    </location>
</feature>
<organism evidence="2 3">
    <name type="scientific">Defluviicoccus vanus</name>
    <dbReference type="NCBI Taxonomy" id="111831"/>
    <lineage>
        <taxon>Bacteria</taxon>
        <taxon>Pseudomonadati</taxon>
        <taxon>Pseudomonadota</taxon>
        <taxon>Alphaproteobacteria</taxon>
        <taxon>Rhodospirillales</taxon>
        <taxon>Rhodospirillaceae</taxon>
        <taxon>Defluviicoccus</taxon>
    </lineage>
</organism>
<reference evidence="2 3" key="1">
    <citation type="submission" date="2020-05" db="EMBL/GenBank/DDBJ databases">
        <title>Complete closed genome sequence of Defluviicoccus vanus.</title>
        <authorList>
            <person name="Bessarab I."/>
            <person name="Arumugam K."/>
            <person name="Maszenan A.M."/>
            <person name="Seviour R.J."/>
            <person name="Williams R.B."/>
        </authorList>
    </citation>
    <scope>NUCLEOTIDE SEQUENCE [LARGE SCALE GENOMIC DNA]</scope>
    <source>
        <strain evidence="2 3">Ben 114</strain>
    </source>
</reference>
<feature type="transmembrane region" description="Helical" evidence="1">
    <location>
        <begin position="144"/>
        <end position="170"/>
    </location>
</feature>
<feature type="transmembrane region" description="Helical" evidence="1">
    <location>
        <begin position="275"/>
        <end position="292"/>
    </location>
</feature>
<dbReference type="Proteomes" id="UP000516369">
    <property type="component" value="Chromosome"/>
</dbReference>
<feature type="transmembrane region" description="Helical" evidence="1">
    <location>
        <begin position="388"/>
        <end position="409"/>
    </location>
</feature>
<feature type="transmembrane region" description="Helical" evidence="1">
    <location>
        <begin position="421"/>
        <end position="440"/>
    </location>
</feature>
<protein>
    <submittedName>
        <fullName evidence="2">O-antigen polysaccharide polymerase Wzy</fullName>
    </submittedName>
</protein>
<proteinExistence type="predicted"/>
<feature type="transmembrane region" description="Helical" evidence="1">
    <location>
        <begin position="446"/>
        <end position="464"/>
    </location>
</feature>
<dbReference type="EMBL" id="CP053923">
    <property type="protein sequence ID" value="QNT69457.1"/>
    <property type="molecule type" value="Genomic_DNA"/>
</dbReference>
<keyword evidence="1" id="KW-1133">Transmembrane helix</keyword>
<keyword evidence="1" id="KW-0812">Transmembrane</keyword>
<dbReference type="AlphaFoldDB" id="A0A7H1N171"/>